<dbReference type="Proteomes" id="UP000000374">
    <property type="component" value="Chromosome"/>
</dbReference>
<dbReference type="STRING" id="391735.Veis_1392"/>
<dbReference type="EMBL" id="CP000542">
    <property type="protein sequence ID" value="ABM57156.1"/>
    <property type="molecule type" value="Genomic_DNA"/>
</dbReference>
<keyword evidence="2" id="KW-1185">Reference proteome</keyword>
<accession>A1WHP9</accession>
<dbReference type="AlphaFoldDB" id="A1WHP9"/>
<protein>
    <submittedName>
        <fullName evidence="1">Uncharacterized protein</fullName>
    </submittedName>
</protein>
<proteinExistence type="predicted"/>
<sequence>MHVNGNRLHFSLHAKPMPKAGWLMPCRMSDATGKGNGFRCRRRVPLPGLMVDPQAANGLRAGPAVYGMWRAGGGACRYAVGWGWKAMAIACIRTMKRSVFLR</sequence>
<evidence type="ECO:0000313" key="1">
    <source>
        <dbReference type="EMBL" id="ABM57156.1"/>
    </source>
</evidence>
<gene>
    <name evidence="1" type="ordered locus">Veis_1392</name>
</gene>
<name>A1WHP9_VEREI</name>
<dbReference type="KEGG" id="vei:Veis_1392"/>
<reference evidence="2" key="1">
    <citation type="submission" date="2006-12" db="EMBL/GenBank/DDBJ databases">
        <title>Complete sequence of chromosome 1 of Verminephrobacter eiseniae EF01-2.</title>
        <authorList>
            <person name="Copeland A."/>
            <person name="Lucas S."/>
            <person name="Lapidus A."/>
            <person name="Barry K."/>
            <person name="Detter J.C."/>
            <person name="Glavina del Rio T."/>
            <person name="Dalin E."/>
            <person name="Tice H."/>
            <person name="Pitluck S."/>
            <person name="Chertkov O."/>
            <person name="Brettin T."/>
            <person name="Bruce D."/>
            <person name="Han C."/>
            <person name="Tapia R."/>
            <person name="Gilna P."/>
            <person name="Schmutz J."/>
            <person name="Larimer F."/>
            <person name="Land M."/>
            <person name="Hauser L."/>
            <person name="Kyrpides N."/>
            <person name="Kim E."/>
            <person name="Stahl D."/>
            <person name="Richardson P."/>
        </authorList>
    </citation>
    <scope>NUCLEOTIDE SEQUENCE [LARGE SCALE GENOMIC DNA]</scope>
    <source>
        <strain evidence="2">EF01-2</strain>
    </source>
</reference>
<evidence type="ECO:0000313" key="2">
    <source>
        <dbReference type="Proteomes" id="UP000000374"/>
    </source>
</evidence>
<organism evidence="1 2">
    <name type="scientific">Verminephrobacter eiseniae (strain EF01-2)</name>
    <dbReference type="NCBI Taxonomy" id="391735"/>
    <lineage>
        <taxon>Bacteria</taxon>
        <taxon>Pseudomonadati</taxon>
        <taxon>Pseudomonadota</taxon>
        <taxon>Betaproteobacteria</taxon>
        <taxon>Burkholderiales</taxon>
        <taxon>Comamonadaceae</taxon>
        <taxon>Verminephrobacter</taxon>
    </lineage>
</organism>
<dbReference type="HOGENOM" id="CLU_2276259_0_0_4"/>